<name>M1LP31_9CLOT</name>
<evidence type="ECO:0000256" key="4">
    <source>
        <dbReference type="ARBA" id="ARBA00022553"/>
    </source>
</evidence>
<proteinExistence type="predicted"/>
<dbReference type="STRING" id="36745.CLSAP_08630"/>
<comment type="subcellular location">
    <subcellularLocation>
        <location evidence="1">Cytoplasm</location>
    </subcellularLocation>
</comment>
<dbReference type="PATRIC" id="fig|931276.5.peg.779"/>
<dbReference type="PANTHER" id="PTHR42713:SF3">
    <property type="entry name" value="TRANSCRIPTIONAL REGULATORY PROTEIN HPTR"/>
    <property type="match status" value="1"/>
</dbReference>
<evidence type="ECO:0000313" key="13">
    <source>
        <dbReference type="EMBL" id="AGF54600.1"/>
    </source>
</evidence>
<accession>M1LP31</accession>
<evidence type="ECO:0000256" key="6">
    <source>
        <dbReference type="ARBA" id="ARBA00023015"/>
    </source>
</evidence>
<dbReference type="Gene3D" id="1.10.10.60">
    <property type="entry name" value="Homeodomain-like"/>
    <property type="match status" value="2"/>
</dbReference>
<evidence type="ECO:0000259" key="12">
    <source>
        <dbReference type="PROSITE" id="PS50110"/>
    </source>
</evidence>
<dbReference type="SUPFAM" id="SSF52172">
    <property type="entry name" value="CheY-like"/>
    <property type="match status" value="1"/>
</dbReference>
<dbReference type="PROSITE" id="PS00041">
    <property type="entry name" value="HTH_ARAC_FAMILY_1"/>
    <property type="match status" value="1"/>
</dbReference>
<evidence type="ECO:0000256" key="9">
    <source>
        <dbReference type="ARBA" id="ARBA00024867"/>
    </source>
</evidence>
<dbReference type="PROSITE" id="PS01124">
    <property type="entry name" value="HTH_ARAC_FAMILY_2"/>
    <property type="match status" value="1"/>
</dbReference>
<dbReference type="PROSITE" id="PS50110">
    <property type="entry name" value="RESPONSE_REGULATORY"/>
    <property type="match status" value="1"/>
</dbReference>
<evidence type="ECO:0000259" key="11">
    <source>
        <dbReference type="PROSITE" id="PS01124"/>
    </source>
</evidence>
<evidence type="ECO:0000256" key="1">
    <source>
        <dbReference type="ARBA" id="ARBA00004496"/>
    </source>
</evidence>
<dbReference type="RefSeq" id="WP_015390926.1">
    <property type="nucleotide sequence ID" value="NC_020291.1"/>
</dbReference>
<sequence>MSEYCKILIVDDEFIMRQGIKHMLDWEQEGFQIIGEASSCQEALEIIETNIPHIIISDIVMPQVDGIEFTKIVQEKYPQIQIVILSSYSDFEYVRSSFQNGAVDYVLKPSLKPLDFLDTLKKIAKKISSVDLPSKSAVNIDNLLNRLILGYDIDFEHLNKLFINPCFCIFGINAKKVYPNYEERQKLLSSLISEIDLQDFKEEVTQVTNIENDMIVLIINFKRENYTNVENKLIKISNDVASKFREAFFGLSKEFYNIENIKEIYETDFLLLTQQYFYNKNINLLSSKSLKKAPEIEKFNFKGFSELVSILKIPKAFEMLTEYINKVINNKALTEFELKTLIQNCFYNVISTLEYLNSDGISSNSLKRECFDKIDSSKYAEDLMEAYQEILDLFNKIIDKQESNINSHMLNKIIQYIYDHYDEQLTLSYVSKLFNFNYYYLSSYFSSHNEEGFNEFLNKIRIKKACEFLQKDIPISDISSMVGYSDQSYFSKVFKKFTGVTPSNFRKNSIKGLS</sequence>
<dbReference type="Pfam" id="PF00072">
    <property type="entry name" value="Response_reg"/>
    <property type="match status" value="1"/>
</dbReference>
<reference evidence="13 14" key="1">
    <citation type="submission" date="2013-02" db="EMBL/GenBank/DDBJ databases">
        <title>Genome sequence of Clostridium saccharoperbutylacetonicum N1-4(HMT).</title>
        <authorList>
            <person name="Poehlein A."/>
            <person name="Daniel R."/>
        </authorList>
    </citation>
    <scope>NUCLEOTIDE SEQUENCE [LARGE SCALE GENOMIC DNA]</scope>
    <source>
        <strain evidence="14">N1-4(HMT)</strain>
    </source>
</reference>
<dbReference type="SMART" id="SM00342">
    <property type="entry name" value="HTH_ARAC"/>
    <property type="match status" value="1"/>
</dbReference>
<dbReference type="SMART" id="SM00448">
    <property type="entry name" value="REC"/>
    <property type="match status" value="1"/>
</dbReference>
<evidence type="ECO:0000256" key="2">
    <source>
        <dbReference type="ARBA" id="ARBA00018672"/>
    </source>
</evidence>
<dbReference type="eggNOG" id="COG4753">
    <property type="taxonomic scope" value="Bacteria"/>
</dbReference>
<feature type="domain" description="Response regulatory" evidence="12">
    <location>
        <begin position="6"/>
        <end position="123"/>
    </location>
</feature>
<organism evidence="13 14">
    <name type="scientific">Clostridium saccharoperbutylacetonicum N1-4(HMT)</name>
    <dbReference type="NCBI Taxonomy" id="931276"/>
    <lineage>
        <taxon>Bacteria</taxon>
        <taxon>Bacillati</taxon>
        <taxon>Bacillota</taxon>
        <taxon>Clostridia</taxon>
        <taxon>Eubacteriales</taxon>
        <taxon>Clostridiaceae</taxon>
        <taxon>Clostridium</taxon>
    </lineage>
</organism>
<dbReference type="Gene3D" id="3.40.50.2300">
    <property type="match status" value="1"/>
</dbReference>
<dbReference type="SUPFAM" id="SSF46689">
    <property type="entry name" value="Homeodomain-like"/>
    <property type="match status" value="1"/>
</dbReference>
<evidence type="ECO:0000256" key="8">
    <source>
        <dbReference type="ARBA" id="ARBA00023163"/>
    </source>
</evidence>
<dbReference type="InterPro" id="IPR051552">
    <property type="entry name" value="HptR"/>
</dbReference>
<dbReference type="AlphaFoldDB" id="M1LP31"/>
<dbReference type="InterPro" id="IPR011006">
    <property type="entry name" value="CheY-like_superfamily"/>
</dbReference>
<dbReference type="CDD" id="cd17536">
    <property type="entry name" value="REC_YesN-like"/>
    <property type="match status" value="1"/>
</dbReference>
<evidence type="ECO:0000256" key="10">
    <source>
        <dbReference type="PROSITE-ProRule" id="PRU00169"/>
    </source>
</evidence>
<comment type="function">
    <text evidence="9">May play the central regulatory role in sporulation. It may be an element of the effector pathway responsible for the activation of sporulation genes in response to nutritional stress. Spo0A may act in concert with spo0H (a sigma factor) to control the expression of some genes that are critical to the sporulation process.</text>
</comment>
<evidence type="ECO:0000256" key="7">
    <source>
        <dbReference type="ARBA" id="ARBA00023125"/>
    </source>
</evidence>
<dbReference type="InterPro" id="IPR018062">
    <property type="entry name" value="HTH_AraC-typ_CS"/>
</dbReference>
<keyword evidence="4 10" id="KW-0597">Phosphoprotein</keyword>
<keyword evidence="6" id="KW-0805">Transcription regulation</keyword>
<keyword evidence="3" id="KW-0963">Cytoplasm</keyword>
<dbReference type="InterPro" id="IPR020449">
    <property type="entry name" value="Tscrpt_reg_AraC-type_HTH"/>
</dbReference>
<dbReference type="Proteomes" id="UP000011728">
    <property type="component" value="Chromosome"/>
</dbReference>
<evidence type="ECO:0000256" key="5">
    <source>
        <dbReference type="ARBA" id="ARBA00023012"/>
    </source>
</evidence>
<keyword evidence="5" id="KW-0902">Two-component regulatory system</keyword>
<dbReference type="PANTHER" id="PTHR42713">
    <property type="entry name" value="HISTIDINE KINASE-RELATED"/>
    <property type="match status" value="1"/>
</dbReference>
<evidence type="ECO:0000256" key="3">
    <source>
        <dbReference type="ARBA" id="ARBA00022490"/>
    </source>
</evidence>
<dbReference type="InterPro" id="IPR018060">
    <property type="entry name" value="HTH_AraC"/>
</dbReference>
<dbReference type="HOGENOM" id="CLU_000445_5_0_9"/>
<dbReference type="EMBL" id="CP004121">
    <property type="protein sequence ID" value="AGF54600.1"/>
    <property type="molecule type" value="Genomic_DNA"/>
</dbReference>
<evidence type="ECO:0000313" key="14">
    <source>
        <dbReference type="Proteomes" id="UP000011728"/>
    </source>
</evidence>
<dbReference type="InterPro" id="IPR001789">
    <property type="entry name" value="Sig_transdc_resp-reg_receiver"/>
</dbReference>
<feature type="domain" description="HTH araC/xylS-type" evidence="11">
    <location>
        <begin position="411"/>
        <end position="508"/>
    </location>
</feature>
<feature type="modified residue" description="4-aspartylphosphate" evidence="10">
    <location>
        <position position="58"/>
    </location>
</feature>
<protein>
    <recommendedName>
        <fullName evidence="2">Stage 0 sporulation protein A homolog</fullName>
    </recommendedName>
</protein>
<dbReference type="GO" id="GO:0003700">
    <property type="term" value="F:DNA-binding transcription factor activity"/>
    <property type="evidence" value="ECO:0007669"/>
    <property type="project" value="InterPro"/>
</dbReference>
<keyword evidence="7" id="KW-0238">DNA-binding</keyword>
<dbReference type="eggNOG" id="COG2207">
    <property type="taxonomic scope" value="Bacteria"/>
</dbReference>
<dbReference type="OrthoDB" id="342399at2"/>
<dbReference type="PRINTS" id="PR00032">
    <property type="entry name" value="HTHARAC"/>
</dbReference>
<dbReference type="GO" id="GO:0000160">
    <property type="term" value="P:phosphorelay signal transduction system"/>
    <property type="evidence" value="ECO:0007669"/>
    <property type="project" value="UniProtKB-KW"/>
</dbReference>
<dbReference type="KEGG" id="csr:Cspa_c08230"/>
<keyword evidence="8" id="KW-0804">Transcription</keyword>
<dbReference type="GO" id="GO:0043565">
    <property type="term" value="F:sequence-specific DNA binding"/>
    <property type="evidence" value="ECO:0007669"/>
    <property type="project" value="InterPro"/>
</dbReference>
<gene>
    <name evidence="13" type="ORF">Cspa_c08230</name>
</gene>
<dbReference type="Pfam" id="PF12833">
    <property type="entry name" value="HTH_18"/>
    <property type="match status" value="1"/>
</dbReference>
<keyword evidence="14" id="KW-1185">Reference proteome</keyword>
<dbReference type="InterPro" id="IPR009057">
    <property type="entry name" value="Homeodomain-like_sf"/>
</dbReference>
<dbReference type="GO" id="GO:0005737">
    <property type="term" value="C:cytoplasm"/>
    <property type="evidence" value="ECO:0007669"/>
    <property type="project" value="UniProtKB-SubCell"/>
</dbReference>